<dbReference type="EMBL" id="CP026538">
    <property type="protein sequence ID" value="QAZ66970.1"/>
    <property type="molecule type" value="Genomic_DNA"/>
</dbReference>
<reference evidence="1 2" key="1">
    <citation type="submission" date="2018-02" db="EMBL/GenBank/DDBJ databases">
        <title>Genome sequence of Desulfovibrio carbinolicus DSM 3852.</title>
        <authorList>
            <person name="Wilbanks E."/>
            <person name="Skennerton C.T."/>
            <person name="Orphan V.J."/>
        </authorList>
    </citation>
    <scope>NUCLEOTIDE SEQUENCE [LARGE SCALE GENOMIC DNA]</scope>
    <source>
        <strain evidence="1 2">DSM 3852</strain>
    </source>
</reference>
<evidence type="ECO:0000313" key="2">
    <source>
        <dbReference type="Proteomes" id="UP000293296"/>
    </source>
</evidence>
<dbReference type="Gene3D" id="3.10.20.30">
    <property type="match status" value="1"/>
</dbReference>
<organism evidence="1 2">
    <name type="scientific">Solidesulfovibrio carbinolicus</name>
    <dbReference type="NCBI Taxonomy" id="296842"/>
    <lineage>
        <taxon>Bacteria</taxon>
        <taxon>Pseudomonadati</taxon>
        <taxon>Thermodesulfobacteriota</taxon>
        <taxon>Desulfovibrionia</taxon>
        <taxon>Desulfovibrionales</taxon>
        <taxon>Desulfovibrionaceae</taxon>
        <taxon>Solidesulfovibrio</taxon>
    </lineage>
</organism>
<dbReference type="SUPFAM" id="SSF54285">
    <property type="entry name" value="MoaD/ThiS"/>
    <property type="match status" value="1"/>
</dbReference>
<dbReference type="OrthoDB" id="5460212at2"/>
<accession>A0A4P6HLZ4</accession>
<dbReference type="Proteomes" id="UP000293296">
    <property type="component" value="Chromosome"/>
</dbReference>
<proteinExistence type="predicted"/>
<evidence type="ECO:0008006" key="3">
    <source>
        <dbReference type="Google" id="ProtNLM"/>
    </source>
</evidence>
<protein>
    <recommendedName>
        <fullName evidence="3">Thiamine biosynthesis protein ThiS</fullName>
    </recommendedName>
</protein>
<dbReference type="AlphaFoldDB" id="A0A4P6HLZ4"/>
<keyword evidence="2" id="KW-1185">Reference proteome</keyword>
<sequence>MITVTIDGKNQPTTYPKIKTVLQLLNNLHLRVNDALIIRDGELLTPDRHLWPGDHVTVRMVVSRG</sequence>
<gene>
    <name evidence="1" type="ORF">C3Y92_06860</name>
</gene>
<evidence type="ECO:0000313" key="1">
    <source>
        <dbReference type="EMBL" id="QAZ66970.1"/>
    </source>
</evidence>
<dbReference type="RefSeq" id="WP_129351066.1">
    <property type="nucleotide sequence ID" value="NZ_CP026538.1"/>
</dbReference>
<dbReference type="InterPro" id="IPR016155">
    <property type="entry name" value="Mopterin_synth/thiamin_S_b"/>
</dbReference>
<dbReference type="InterPro" id="IPR012675">
    <property type="entry name" value="Beta-grasp_dom_sf"/>
</dbReference>
<dbReference type="KEGG" id="dcb:C3Y92_06860"/>
<name>A0A4P6HLZ4_9BACT</name>